<evidence type="ECO:0000256" key="2">
    <source>
        <dbReference type="ARBA" id="ARBA00023125"/>
    </source>
</evidence>
<keyword evidence="3" id="KW-0804">Transcription</keyword>
<dbReference type="EMBL" id="RCIY01000114">
    <property type="protein sequence ID" value="TGG75749.1"/>
    <property type="molecule type" value="Genomic_DNA"/>
</dbReference>
<dbReference type="GO" id="GO:0003700">
    <property type="term" value="F:DNA-binding transcription factor activity"/>
    <property type="evidence" value="ECO:0007669"/>
    <property type="project" value="InterPro"/>
</dbReference>
<dbReference type="GeneID" id="75181811"/>
<dbReference type="SUPFAM" id="SSF46785">
    <property type="entry name" value="Winged helix' DNA-binding domain"/>
    <property type="match status" value="1"/>
</dbReference>
<dbReference type="PROSITE" id="PS50987">
    <property type="entry name" value="HTH_ARSR_2"/>
    <property type="match status" value="1"/>
</dbReference>
<feature type="domain" description="HTH arsR-type" evidence="5">
    <location>
        <begin position="267"/>
        <end position="360"/>
    </location>
</feature>
<feature type="region of interest" description="Disordered" evidence="4">
    <location>
        <begin position="350"/>
        <end position="370"/>
    </location>
</feature>
<comment type="caution">
    <text evidence="6">The sequence shown here is derived from an EMBL/GenBank/DDBJ whole genome shotgun (WGS) entry which is preliminary data.</text>
</comment>
<evidence type="ECO:0000256" key="1">
    <source>
        <dbReference type="ARBA" id="ARBA00023015"/>
    </source>
</evidence>
<dbReference type="Gene3D" id="1.10.10.10">
    <property type="entry name" value="Winged helix-like DNA-binding domain superfamily/Winged helix DNA-binding domain"/>
    <property type="match status" value="1"/>
</dbReference>
<evidence type="ECO:0000256" key="4">
    <source>
        <dbReference type="SAM" id="MobiDB-lite"/>
    </source>
</evidence>
<dbReference type="InterPro" id="IPR036388">
    <property type="entry name" value="WH-like_DNA-bd_sf"/>
</dbReference>
<reference evidence="6 7" key="1">
    <citation type="submission" date="2018-10" db="EMBL/GenBank/DDBJ databases">
        <title>Isolation of pseudouridimycin from Streptomyces albus DSM 40763.</title>
        <authorList>
            <person name="Rosenqvist P."/>
            <person name="Metsae-Ketelae M."/>
            <person name="Virta P."/>
        </authorList>
    </citation>
    <scope>NUCLEOTIDE SEQUENCE [LARGE SCALE GENOMIC DNA]</scope>
    <source>
        <strain evidence="6 7">DSM 40763</strain>
    </source>
</reference>
<sequence length="370" mass="40233">MGWWQVDADVLAGSRFVLSPLAETVAALKVLERAHPAHPGERTWLAAHLPAYRDRQAADPVGALLIRAALGPTWNADFLTPTPEPGPGPWGEVPFEEEVARVRETPPAAARAHLLVSLGRRGPLPVPLRRDDLPRRAADTLTWVWRETVLPYWPRRRRVLEADVVARTAQLSRGGWAAALDDMRPGMRWLGGSRLQINAHDNPPRTLADACLMFVPVTPKAGWVAWEEPGEPVEDARPEPPGAPPAGHAVRPAPARYAVVYPCAGTLAEDEGAPVPEALGALLGGARARVLVLLDTPKSTTQLVGLTGQGLGSVGRHLRVLREARLVRRRRAGRDVLYYRTPAGDCLVEAQSSRPASPRPAFPRPAREAR</sequence>
<evidence type="ECO:0000256" key="3">
    <source>
        <dbReference type="ARBA" id="ARBA00023163"/>
    </source>
</evidence>
<dbReference type="InterPro" id="IPR001845">
    <property type="entry name" value="HTH_ArsR_DNA-bd_dom"/>
</dbReference>
<organism evidence="6 7">
    <name type="scientific">Streptomyces albus</name>
    <dbReference type="NCBI Taxonomy" id="1888"/>
    <lineage>
        <taxon>Bacteria</taxon>
        <taxon>Bacillati</taxon>
        <taxon>Actinomycetota</taxon>
        <taxon>Actinomycetes</taxon>
        <taxon>Kitasatosporales</taxon>
        <taxon>Streptomycetaceae</taxon>
        <taxon>Streptomyces</taxon>
    </lineage>
</organism>
<dbReference type="PANTHER" id="PTHR43132">
    <property type="entry name" value="ARSENICAL RESISTANCE OPERON REPRESSOR ARSR-RELATED"/>
    <property type="match status" value="1"/>
</dbReference>
<proteinExistence type="predicted"/>
<dbReference type="SMART" id="SM00418">
    <property type="entry name" value="HTH_ARSR"/>
    <property type="match status" value="1"/>
</dbReference>
<keyword evidence="1" id="KW-0805">Transcription regulation</keyword>
<evidence type="ECO:0000259" key="5">
    <source>
        <dbReference type="PROSITE" id="PS50987"/>
    </source>
</evidence>
<dbReference type="AlphaFoldDB" id="A0A8H1L139"/>
<name>A0A8H1L139_9ACTN</name>
<dbReference type="Proteomes" id="UP000298111">
    <property type="component" value="Unassembled WGS sequence"/>
</dbReference>
<keyword evidence="2" id="KW-0238">DNA-binding</keyword>
<dbReference type="RefSeq" id="WP_135567786.1">
    <property type="nucleotide sequence ID" value="NZ_BNEJ01000014.1"/>
</dbReference>
<dbReference type="GO" id="GO:0003677">
    <property type="term" value="F:DNA binding"/>
    <property type="evidence" value="ECO:0007669"/>
    <property type="project" value="UniProtKB-KW"/>
</dbReference>
<accession>A0A8H1L139</accession>
<dbReference type="InterPro" id="IPR036390">
    <property type="entry name" value="WH_DNA-bd_sf"/>
</dbReference>
<gene>
    <name evidence="6" type="ORF">D8771_32685</name>
</gene>
<evidence type="ECO:0000313" key="7">
    <source>
        <dbReference type="Proteomes" id="UP000298111"/>
    </source>
</evidence>
<evidence type="ECO:0000313" key="6">
    <source>
        <dbReference type="EMBL" id="TGG75749.1"/>
    </source>
</evidence>
<dbReference type="InterPro" id="IPR051011">
    <property type="entry name" value="Metal_resp_trans_reg"/>
</dbReference>
<protein>
    <submittedName>
        <fullName evidence="6">Transcriptional regulator</fullName>
    </submittedName>
</protein>
<dbReference type="PANTHER" id="PTHR43132:SF6">
    <property type="entry name" value="HTH-TYPE TRANSCRIPTIONAL REPRESSOR CZRA"/>
    <property type="match status" value="1"/>
</dbReference>